<dbReference type="PANTHER" id="PTHR10133:SF27">
    <property type="entry name" value="DNA POLYMERASE NU"/>
    <property type="match status" value="1"/>
</dbReference>
<dbReference type="SMART" id="SM00475">
    <property type="entry name" value="53EXOc"/>
    <property type="match status" value="1"/>
</dbReference>
<keyword evidence="7 11" id="KW-0238">DNA-binding</keyword>
<organism evidence="14 15">
    <name type="scientific">Candidatus Fervidibacter sacchari</name>
    <dbReference type="NCBI Taxonomy" id="1448929"/>
    <lineage>
        <taxon>Bacteria</taxon>
        <taxon>Candidatus Fervidibacterota</taxon>
        <taxon>Candidatus Fervidibacter</taxon>
    </lineage>
</organism>
<evidence type="ECO:0000256" key="7">
    <source>
        <dbReference type="ARBA" id="ARBA00023125"/>
    </source>
</evidence>
<dbReference type="InterPro" id="IPR029060">
    <property type="entry name" value="PIN-like_dom_sf"/>
</dbReference>
<dbReference type="InterPro" id="IPR020046">
    <property type="entry name" value="5-3_exonucl_a-hlix_arch_N"/>
</dbReference>
<keyword evidence="3 11" id="KW-0548">Nucleotidyltransferase</keyword>
<dbReference type="EC" id="2.7.7.7" evidence="10 11"/>
<comment type="catalytic activity">
    <reaction evidence="9 11">
        <text>DNA(n) + a 2'-deoxyribonucleoside 5'-triphosphate = DNA(n+1) + diphosphate</text>
        <dbReference type="Rhea" id="RHEA:22508"/>
        <dbReference type="Rhea" id="RHEA-COMP:17339"/>
        <dbReference type="Rhea" id="RHEA-COMP:17340"/>
        <dbReference type="ChEBI" id="CHEBI:33019"/>
        <dbReference type="ChEBI" id="CHEBI:61560"/>
        <dbReference type="ChEBI" id="CHEBI:173112"/>
        <dbReference type="EC" id="2.7.7.7"/>
    </reaction>
</comment>
<dbReference type="SMART" id="SM00279">
    <property type="entry name" value="HhH2"/>
    <property type="match status" value="1"/>
</dbReference>
<dbReference type="Gene3D" id="1.20.1060.10">
    <property type="entry name" value="Taq DNA Polymerase, Chain T, domain 4"/>
    <property type="match status" value="1"/>
</dbReference>
<dbReference type="InterPro" id="IPR036279">
    <property type="entry name" value="5-3_exonuclease_C_sf"/>
</dbReference>
<comment type="caution">
    <text evidence="14">The sequence shown here is derived from an EMBL/GenBank/DDBJ whole genome shotgun (WGS) entry which is preliminary data.</text>
</comment>
<keyword evidence="11" id="KW-0540">Nuclease</keyword>
<dbReference type="InterPro" id="IPR019760">
    <property type="entry name" value="DNA-dir_DNA_pol_A_CS"/>
</dbReference>
<evidence type="ECO:0000259" key="12">
    <source>
        <dbReference type="SMART" id="SM00475"/>
    </source>
</evidence>
<keyword evidence="4 11" id="KW-0235">DNA replication</keyword>
<dbReference type="SMART" id="SM00482">
    <property type="entry name" value="POLAc"/>
    <property type="match status" value="1"/>
</dbReference>
<dbReference type="InterPro" id="IPR002421">
    <property type="entry name" value="5-3_exonuclease"/>
</dbReference>
<dbReference type="Pfam" id="PF00476">
    <property type="entry name" value="DNA_pol_A"/>
    <property type="match status" value="1"/>
</dbReference>
<dbReference type="CDD" id="cd06140">
    <property type="entry name" value="DNA_polA_I_Bacillus_like_exo"/>
    <property type="match status" value="1"/>
</dbReference>
<dbReference type="CDD" id="cd09898">
    <property type="entry name" value="H3TH_53EXO"/>
    <property type="match status" value="1"/>
</dbReference>
<evidence type="ECO:0000256" key="8">
    <source>
        <dbReference type="ARBA" id="ARBA00023204"/>
    </source>
</evidence>
<keyword evidence="5 11" id="KW-0227">DNA damage</keyword>
<keyword evidence="11" id="KW-0269">Exonuclease</keyword>
<keyword evidence="8 11" id="KW-0234">DNA repair</keyword>
<evidence type="ECO:0000259" key="13">
    <source>
        <dbReference type="SMART" id="SM00482"/>
    </source>
</evidence>
<dbReference type="SUPFAM" id="SSF47807">
    <property type="entry name" value="5' to 3' exonuclease, C-terminal subdomain"/>
    <property type="match status" value="1"/>
</dbReference>
<dbReference type="Gene3D" id="1.10.150.20">
    <property type="entry name" value="5' to 3' exonuclease, C-terminal subdomain"/>
    <property type="match status" value="2"/>
</dbReference>
<comment type="similarity">
    <text evidence="1 11">Belongs to the DNA polymerase type-A family.</text>
</comment>
<name>A0ABT2EJR4_9BACT</name>
<evidence type="ECO:0000256" key="2">
    <source>
        <dbReference type="ARBA" id="ARBA00022679"/>
    </source>
</evidence>
<feature type="domain" description="5'-3' exonuclease" evidence="12">
    <location>
        <begin position="2"/>
        <end position="261"/>
    </location>
</feature>
<gene>
    <name evidence="11" type="primary">polA</name>
    <name evidence="14" type="ORF">M2350_000599</name>
</gene>
<dbReference type="SUPFAM" id="SSF56672">
    <property type="entry name" value="DNA/RNA polymerases"/>
    <property type="match status" value="1"/>
</dbReference>
<keyword evidence="6 11" id="KW-0239">DNA-directed DNA polymerase</keyword>
<feature type="domain" description="DNA-directed DNA polymerase family A palm" evidence="13">
    <location>
        <begin position="660"/>
        <end position="866"/>
    </location>
</feature>
<keyword evidence="2 11" id="KW-0808">Transferase</keyword>
<evidence type="ECO:0000313" key="14">
    <source>
        <dbReference type="EMBL" id="MCS3918202.1"/>
    </source>
</evidence>
<accession>A0ABT2EJR4</accession>
<dbReference type="RefSeq" id="WP_259093755.1">
    <property type="nucleotide sequence ID" value="NZ_CP130454.1"/>
</dbReference>
<dbReference type="EMBL" id="JANUCP010000001">
    <property type="protein sequence ID" value="MCS3918202.1"/>
    <property type="molecule type" value="Genomic_DNA"/>
</dbReference>
<dbReference type="NCBIfam" id="TIGR00593">
    <property type="entry name" value="pola"/>
    <property type="match status" value="1"/>
</dbReference>
<dbReference type="PANTHER" id="PTHR10133">
    <property type="entry name" value="DNA POLYMERASE I"/>
    <property type="match status" value="1"/>
</dbReference>
<evidence type="ECO:0000256" key="1">
    <source>
        <dbReference type="ARBA" id="ARBA00007705"/>
    </source>
</evidence>
<dbReference type="InterPro" id="IPR036397">
    <property type="entry name" value="RNaseH_sf"/>
</dbReference>
<evidence type="ECO:0000256" key="9">
    <source>
        <dbReference type="ARBA" id="ARBA00049244"/>
    </source>
</evidence>
<dbReference type="Gene3D" id="3.30.70.370">
    <property type="match status" value="1"/>
</dbReference>
<reference evidence="14 15" key="1">
    <citation type="submission" date="2022-08" db="EMBL/GenBank/DDBJ databases">
        <title>Bacterial and archaeal communities from various locations to study Microbial Dark Matter (Phase II).</title>
        <authorList>
            <person name="Stepanauskas R."/>
        </authorList>
    </citation>
    <scope>NUCLEOTIDE SEQUENCE [LARGE SCALE GENOMIC DNA]</scope>
    <source>
        <strain evidence="14 15">PD1</strain>
    </source>
</reference>
<dbReference type="InterPro" id="IPR018320">
    <property type="entry name" value="DNA_polymerase_1"/>
</dbReference>
<dbReference type="InterPro" id="IPR002298">
    <property type="entry name" value="DNA_polymerase_A"/>
</dbReference>
<keyword evidence="11" id="KW-0378">Hydrolase</keyword>
<dbReference type="Pfam" id="PF01367">
    <property type="entry name" value="5_3_exonuc"/>
    <property type="match status" value="1"/>
</dbReference>
<dbReference type="InterPro" id="IPR012337">
    <property type="entry name" value="RNaseH-like_sf"/>
</dbReference>
<dbReference type="InterPro" id="IPR043502">
    <property type="entry name" value="DNA/RNA_pol_sf"/>
</dbReference>
<dbReference type="SUPFAM" id="SSF53098">
    <property type="entry name" value="Ribonuclease H-like"/>
    <property type="match status" value="1"/>
</dbReference>
<comment type="function">
    <text evidence="11">In addition to polymerase activity, this DNA polymerase exhibits 5'-3' exonuclease activity.</text>
</comment>
<dbReference type="NCBIfam" id="NF004397">
    <property type="entry name" value="PRK05755.1"/>
    <property type="match status" value="1"/>
</dbReference>
<dbReference type="InterPro" id="IPR020045">
    <property type="entry name" value="DNA_polI_H3TH"/>
</dbReference>
<dbReference type="Gene3D" id="3.30.420.10">
    <property type="entry name" value="Ribonuclease H-like superfamily/Ribonuclease H"/>
    <property type="match status" value="1"/>
</dbReference>
<evidence type="ECO:0000313" key="15">
    <source>
        <dbReference type="Proteomes" id="UP001204798"/>
    </source>
</evidence>
<evidence type="ECO:0000256" key="5">
    <source>
        <dbReference type="ARBA" id="ARBA00022763"/>
    </source>
</evidence>
<evidence type="ECO:0000256" key="10">
    <source>
        <dbReference type="NCBIfam" id="TIGR00593"/>
    </source>
</evidence>
<keyword evidence="15" id="KW-1185">Reference proteome</keyword>
<sequence>MPKLVVVDGHSLLFRAFFAVPPLSTKDGTPTNAVYGFLRMLIKLWREEKPDYLVVTFDAPTPTFRHRAFAEYKATRAKAPDAFRPQVILVKQVLKTMGIPFWEIEGYEADDLMGAAVQQAKQKGLQVVLVTGDMDALQLVGDGVTVLMPKRGISEMERYDAERVKQEFGVPPELIPDLKGLAGDTSDNLPGVPGIGEKTAKELLQQFGSLEAVLENALKITVPRIRENIVRFAEQAKLCKQLATIKTDAPLELNLPELAVSNWRIRTMETAEMLLQLEMRSLLEELGLTDLLRDQQAVKGRVITAEHEWQELLNAVRQHGRVAVAVDVVGAGRTAALRGFALAFGNEVAYVTGEGREGEADQVFGSLFAPTGQKSTSVKDRLLALLSDPTIVKVAHGFKELFHQIKIGVDELERIGRDPHGFEDTELLAYLLNPGQSDYELQRIALERKVATKWQIDWQDSTQREFKISAPTSVCELALTVAELSPILEREVKEAEMWELWEHVEMPLIFVLTDMERHGVLIDVNYLRQLGEEMMRASKQVEERIHQIAGVRFNIRSPQQLAEVLFNRLKLPMPKRTPSGKPSTAAPVLEALAKEHEIARLVLEFRELEKLRSTFVEGLLSAADPQHRVHTTYDQTGTATGRLASSEPNLQNIPARGDWGKKIRRAFIAPKGYRLISADYSQIELRILAHLSGDEALCQAFERGEDIHTQAAVSVFGVKPEEVTEDMRRKAKVLNFGIAYGISAYGLAQQLGIEPEEAQQIIDRYFERFPKVRNYIEQIIEFARQHKFVRTLMNRRRFLPDIDNPDQRLREAAQRAAINTPVQGTSADIMKAAMVTVWRGLKERGYDAHITMQVHDELVLEVAENQVLEVAKFVKRQMESVFKLRVPLVAEIKVGDNWGEMERIL</sequence>
<dbReference type="InterPro" id="IPR001098">
    <property type="entry name" value="DNA-dir_DNA_pol_A_palm_dom"/>
</dbReference>
<dbReference type="CDD" id="cd08637">
    <property type="entry name" value="DNA_pol_A_pol_I_C"/>
    <property type="match status" value="1"/>
</dbReference>
<dbReference type="Proteomes" id="UP001204798">
    <property type="component" value="Unassembled WGS sequence"/>
</dbReference>
<proteinExistence type="inferred from homology"/>
<dbReference type="GO" id="GO:0003887">
    <property type="term" value="F:DNA-directed DNA polymerase activity"/>
    <property type="evidence" value="ECO:0007669"/>
    <property type="project" value="UniProtKB-EC"/>
</dbReference>
<dbReference type="PROSITE" id="PS00447">
    <property type="entry name" value="DNA_POLYMERASE_A"/>
    <property type="match status" value="1"/>
</dbReference>
<dbReference type="Gene3D" id="3.40.50.1010">
    <property type="entry name" value="5'-nuclease"/>
    <property type="match status" value="1"/>
</dbReference>
<protein>
    <recommendedName>
        <fullName evidence="10 11">DNA polymerase I</fullName>
        <ecNumber evidence="10 11">2.7.7.7</ecNumber>
    </recommendedName>
</protein>
<evidence type="ECO:0000256" key="11">
    <source>
        <dbReference type="RuleBase" id="RU004460"/>
    </source>
</evidence>
<dbReference type="SUPFAM" id="SSF88723">
    <property type="entry name" value="PIN domain-like"/>
    <property type="match status" value="1"/>
</dbReference>
<dbReference type="CDD" id="cd09859">
    <property type="entry name" value="PIN_53EXO"/>
    <property type="match status" value="1"/>
</dbReference>
<dbReference type="Pfam" id="PF02739">
    <property type="entry name" value="5_3_exonuc_N"/>
    <property type="match status" value="1"/>
</dbReference>
<evidence type="ECO:0000256" key="3">
    <source>
        <dbReference type="ARBA" id="ARBA00022695"/>
    </source>
</evidence>
<evidence type="ECO:0000256" key="4">
    <source>
        <dbReference type="ARBA" id="ARBA00022705"/>
    </source>
</evidence>
<evidence type="ECO:0000256" key="6">
    <source>
        <dbReference type="ARBA" id="ARBA00022932"/>
    </source>
</evidence>
<dbReference type="InterPro" id="IPR008918">
    <property type="entry name" value="HhH2"/>
</dbReference>
<dbReference type="PRINTS" id="PR00868">
    <property type="entry name" value="DNAPOLI"/>
</dbReference>